<dbReference type="EMBL" id="QNRR01000004">
    <property type="protein sequence ID" value="RBP44625.1"/>
    <property type="molecule type" value="Genomic_DNA"/>
</dbReference>
<dbReference type="RefSeq" id="WP_147263414.1">
    <property type="nucleotide sequence ID" value="NZ_QNRR01000004.1"/>
</dbReference>
<evidence type="ECO:0000313" key="1">
    <source>
        <dbReference type="EMBL" id="RBP44625.1"/>
    </source>
</evidence>
<organism evidence="1 2">
    <name type="scientific">Roseimicrobium gellanilyticum</name>
    <dbReference type="NCBI Taxonomy" id="748857"/>
    <lineage>
        <taxon>Bacteria</taxon>
        <taxon>Pseudomonadati</taxon>
        <taxon>Verrucomicrobiota</taxon>
        <taxon>Verrucomicrobiia</taxon>
        <taxon>Verrucomicrobiales</taxon>
        <taxon>Verrucomicrobiaceae</taxon>
        <taxon>Roseimicrobium</taxon>
    </lineage>
</organism>
<dbReference type="AlphaFoldDB" id="A0A366HPU4"/>
<dbReference type="PROSITE" id="PS51257">
    <property type="entry name" value="PROKAR_LIPOPROTEIN"/>
    <property type="match status" value="1"/>
</dbReference>
<reference evidence="1 2" key="1">
    <citation type="submission" date="2018-06" db="EMBL/GenBank/DDBJ databases">
        <title>Genomic Encyclopedia of Type Strains, Phase IV (KMG-IV): sequencing the most valuable type-strain genomes for metagenomic binning, comparative biology and taxonomic classification.</title>
        <authorList>
            <person name="Goeker M."/>
        </authorList>
    </citation>
    <scope>NUCLEOTIDE SEQUENCE [LARGE SCALE GENOMIC DNA]</scope>
    <source>
        <strain evidence="1 2">DSM 25532</strain>
    </source>
</reference>
<comment type="caution">
    <text evidence="1">The sequence shown here is derived from an EMBL/GenBank/DDBJ whole genome shotgun (WGS) entry which is preliminary data.</text>
</comment>
<proteinExistence type="predicted"/>
<name>A0A366HPU4_9BACT</name>
<dbReference type="Proteomes" id="UP000253426">
    <property type="component" value="Unassembled WGS sequence"/>
</dbReference>
<evidence type="ECO:0000313" key="2">
    <source>
        <dbReference type="Proteomes" id="UP000253426"/>
    </source>
</evidence>
<keyword evidence="2" id="KW-1185">Reference proteome</keyword>
<sequence>MRSPAKITILVLGALVLACVIYKSTVKYRVRCVVSKDFRGVFTIAERAHGTPPKKSANNLWVYNIPKDGTLRTTDASILEEWHTQEAIYADGSKLPSYGMDEGTIDSKGVMLFPLQTSGDRIWYFFVGTKEEYDQASTSPRPPIPE</sequence>
<accession>A0A366HPU4</accession>
<protein>
    <submittedName>
        <fullName evidence="1">Uncharacterized protein</fullName>
    </submittedName>
</protein>
<gene>
    <name evidence="1" type="ORF">DES53_104447</name>
</gene>